<reference evidence="2 3" key="1">
    <citation type="journal article" date="2023" name="Plants (Basel)">
        <title>Bridging the Gap: Combining Genomics and Transcriptomics Approaches to Understand Stylosanthes scabra, an Orphan Legume from the Brazilian Caatinga.</title>
        <authorList>
            <person name="Ferreira-Neto J.R.C."/>
            <person name="da Silva M.D."/>
            <person name="Binneck E."/>
            <person name="de Melo N.F."/>
            <person name="da Silva R.H."/>
            <person name="de Melo A.L.T.M."/>
            <person name="Pandolfi V."/>
            <person name="Bustamante F.O."/>
            <person name="Brasileiro-Vidal A.C."/>
            <person name="Benko-Iseppon A.M."/>
        </authorList>
    </citation>
    <scope>NUCLEOTIDE SEQUENCE [LARGE SCALE GENOMIC DNA]</scope>
    <source>
        <tissue evidence="2">Leaves</tissue>
    </source>
</reference>
<feature type="region of interest" description="Disordered" evidence="1">
    <location>
        <begin position="92"/>
        <end position="139"/>
    </location>
</feature>
<proteinExistence type="predicted"/>
<organism evidence="2 3">
    <name type="scientific">Stylosanthes scabra</name>
    <dbReference type="NCBI Taxonomy" id="79078"/>
    <lineage>
        <taxon>Eukaryota</taxon>
        <taxon>Viridiplantae</taxon>
        <taxon>Streptophyta</taxon>
        <taxon>Embryophyta</taxon>
        <taxon>Tracheophyta</taxon>
        <taxon>Spermatophyta</taxon>
        <taxon>Magnoliopsida</taxon>
        <taxon>eudicotyledons</taxon>
        <taxon>Gunneridae</taxon>
        <taxon>Pentapetalae</taxon>
        <taxon>rosids</taxon>
        <taxon>fabids</taxon>
        <taxon>Fabales</taxon>
        <taxon>Fabaceae</taxon>
        <taxon>Papilionoideae</taxon>
        <taxon>50 kb inversion clade</taxon>
        <taxon>dalbergioids sensu lato</taxon>
        <taxon>Dalbergieae</taxon>
        <taxon>Pterocarpus clade</taxon>
        <taxon>Stylosanthes</taxon>
    </lineage>
</organism>
<evidence type="ECO:0000256" key="1">
    <source>
        <dbReference type="SAM" id="MobiDB-lite"/>
    </source>
</evidence>
<evidence type="ECO:0000313" key="2">
    <source>
        <dbReference type="EMBL" id="MED6139719.1"/>
    </source>
</evidence>
<comment type="caution">
    <text evidence="2">The sequence shown here is derived from an EMBL/GenBank/DDBJ whole genome shotgun (WGS) entry which is preliminary data.</text>
</comment>
<feature type="compositionally biased region" description="Acidic residues" evidence="1">
    <location>
        <begin position="27"/>
        <end position="38"/>
    </location>
</feature>
<feature type="compositionally biased region" description="Basic residues" evidence="1">
    <location>
        <begin position="180"/>
        <end position="191"/>
    </location>
</feature>
<evidence type="ECO:0000313" key="3">
    <source>
        <dbReference type="Proteomes" id="UP001341840"/>
    </source>
</evidence>
<dbReference type="Proteomes" id="UP001341840">
    <property type="component" value="Unassembled WGS sequence"/>
</dbReference>
<name>A0ABU6STE9_9FABA</name>
<gene>
    <name evidence="2" type="ORF">PIB30_086424</name>
</gene>
<feature type="region of interest" description="Disordered" evidence="1">
    <location>
        <begin position="170"/>
        <end position="203"/>
    </location>
</feature>
<protein>
    <submittedName>
        <fullName evidence="2">Uncharacterized protein</fullName>
    </submittedName>
</protein>
<keyword evidence="3" id="KW-1185">Reference proteome</keyword>
<accession>A0ABU6STE9</accession>
<feature type="region of interest" description="Disordered" evidence="1">
    <location>
        <begin position="1"/>
        <end position="38"/>
    </location>
</feature>
<dbReference type="EMBL" id="JASCZI010061895">
    <property type="protein sequence ID" value="MED6139719.1"/>
    <property type="molecule type" value="Genomic_DNA"/>
</dbReference>
<sequence length="203" mass="22076">MCDGDEVEGKGVSGGIPAKVNEAKGIEEEEEEEEEEEDLGSFIKRSCRLMAKDTLLIVYGDAFKVRLEVPLVGALIKRCLLLNRECEIKKPNFGHRNPELLSHTETLSPHTTPPPANRNPQLSHTTTSHDDRPPSTATLGLHRPIAAATTFFTVSLSLILTLTPATTTLGSQRASYAPSSRRRVPSHRHHSGAVAASSLRSPP</sequence>